<name>A0ABD6W8A8_RATRA</name>
<dbReference type="EMBL" id="PSVT01000017">
    <property type="protein sequence ID" value="PPH76392.1"/>
    <property type="molecule type" value="Genomic_DNA"/>
</dbReference>
<evidence type="ECO:0000313" key="6">
    <source>
        <dbReference type="EMBL" id="PPH76392.1"/>
    </source>
</evidence>
<dbReference type="Pfam" id="PF13476">
    <property type="entry name" value="AAA_23"/>
    <property type="match status" value="1"/>
</dbReference>
<dbReference type="KEGG" id="rry:C1O28_11240"/>
<evidence type="ECO:0000256" key="3">
    <source>
        <dbReference type="ARBA" id="ARBA00013368"/>
    </source>
</evidence>
<protein>
    <recommendedName>
        <fullName evidence="3">Nuclease SbcCD subunit C</fullName>
    </recommendedName>
</protein>
<dbReference type="PANTHER" id="PTHR32114:SF2">
    <property type="entry name" value="ABC TRANSPORTER ABCH.3"/>
    <property type="match status" value="1"/>
</dbReference>
<dbReference type="RefSeq" id="WP_097167442.1">
    <property type="nucleotide sequence ID" value="NZ_PSUX01000013.1"/>
</dbReference>
<comment type="caution">
    <text evidence="5">The sequence shown here is derived from an EMBL/GenBank/DDBJ whole genome shotgun (WGS) entry which is preliminary data.</text>
</comment>
<evidence type="ECO:0000313" key="8">
    <source>
        <dbReference type="Proteomes" id="UP000239698"/>
    </source>
</evidence>
<evidence type="ECO:0000256" key="2">
    <source>
        <dbReference type="ARBA" id="ARBA00011322"/>
    </source>
</evidence>
<dbReference type="PANTHER" id="PTHR32114">
    <property type="entry name" value="ABC TRANSPORTER ABCH.3"/>
    <property type="match status" value="1"/>
</dbReference>
<evidence type="ECO:0000313" key="7">
    <source>
        <dbReference type="Proteomes" id="UP000237881"/>
    </source>
</evidence>
<dbReference type="InterPro" id="IPR027417">
    <property type="entry name" value="P-loop_NTPase"/>
</dbReference>
<evidence type="ECO:0000256" key="1">
    <source>
        <dbReference type="ARBA" id="ARBA00006930"/>
    </source>
</evidence>
<evidence type="ECO:0000313" key="5">
    <source>
        <dbReference type="EMBL" id="PPF14030.1"/>
    </source>
</evidence>
<dbReference type="InterPro" id="IPR038729">
    <property type="entry name" value="Rad50/SbcC_AAA"/>
</dbReference>
<dbReference type="Proteomes" id="UP000237881">
    <property type="component" value="Unassembled WGS sequence"/>
</dbReference>
<dbReference type="Gene3D" id="3.40.50.300">
    <property type="entry name" value="P-loop containing nucleotide triphosphate hydrolases"/>
    <property type="match status" value="2"/>
</dbReference>
<evidence type="ECO:0000259" key="4">
    <source>
        <dbReference type="Pfam" id="PF13476"/>
    </source>
</evidence>
<comment type="similarity">
    <text evidence="1">Belongs to the SMC family. SbcC subfamily.</text>
</comment>
<reference evidence="7 8" key="1">
    <citation type="submission" date="2018-02" db="EMBL/GenBank/DDBJ databases">
        <title>Bacteriophage NCPPB3778 and a type I-E CRISPR drive the evolution of the US Biological Select Agent, Rathayibacter toxicus.</title>
        <authorList>
            <person name="Davis E.W.II."/>
            <person name="Tabima J.F."/>
            <person name="Weisberg A.J."/>
            <person name="Lopes L.D."/>
            <person name="Wiseman M.S."/>
            <person name="Wiseman M.S."/>
            <person name="Pupko T."/>
            <person name="Belcher M.S."/>
            <person name="Sechler A.J."/>
            <person name="Tancos M.A."/>
            <person name="Schroeder B.K."/>
            <person name="Murray T.D."/>
            <person name="Luster D.G."/>
            <person name="Schneider W.L."/>
            <person name="Rogers E."/>
            <person name="Andreote F.D."/>
            <person name="Grunwald N.J."/>
            <person name="Putnam M.L."/>
            <person name="Chang J.H."/>
        </authorList>
    </citation>
    <scope>NUCLEOTIDE SEQUENCE [LARGE SCALE GENOMIC DNA]</scope>
    <source>
        <strain evidence="6 8">AY1D6</strain>
        <strain evidence="5 7">AY1I9</strain>
    </source>
</reference>
<dbReference type="AlphaFoldDB" id="A0ABD6W8A8"/>
<dbReference type="Proteomes" id="UP000239698">
    <property type="component" value="Unassembled WGS sequence"/>
</dbReference>
<dbReference type="EMBL" id="PSUL01000015">
    <property type="protein sequence ID" value="PPF14030.1"/>
    <property type="molecule type" value="Genomic_DNA"/>
</dbReference>
<proteinExistence type="inferred from homology"/>
<gene>
    <name evidence="5" type="ORF">C5C04_07960</name>
    <name evidence="6" type="ORF">C5C40_09210</name>
</gene>
<sequence length="832" mass="90974">MHNMPRCFLTKLSVEGFRGINNEDSPLVLSFKRDEVNSIFATNGSGKSSLYEALQYAFFGKVPRLEEMQSAEKPENYVANMFHSTGTSRIEVTLSPDDSSADSVITITRSAAGVRQVSSPTGHPDPQDLLSSLGQDFALLDYVNFTKFIDDTALERGRSFSSLLGLSDYANYRRALKAVEQTQSFKTDFDIPDLEARQKQLLGSKDRARAGYSSRFTEVTGTAHDDGISIEASSAQIVSSLASVPLLSAELADKTLRDTDFGALHAIVREAEGNESQGTLVKLIEVRRGLTDTLIQGEQAASNIEDISKLANEHQQALAATAGAAAHSLLQAAEAFLTEKPSWPDDKCPLCESELTHSLSEHIAEELNTYATESRVRDALRDAVLTGPLLACLKSFEKQFPVFAPDEAALSPRLRESASSGSLSTEEIDKYQLQLDALTTKATEKVAELSVAIEAIERDLPPSLVTLTTQIASAEGAQLELIQHEAAEKAEITTTQELQTFARWKSFLGQANAVFADAESALSQRILADLKSDYQALFQDIMVVGGVVPSLARSGSGENLKVELSDFHGHHDVSARALLSESYRNALAISVFLSAAVKHGKAPRFVVLDDVTSSFDSGHQYRLMEHIRRHLQYPMNPNGLQFIMLSHDVSLEKYFDKLGNDPGWNHQKLQGWPPATPISIHGQDADRLKTDATRLLNAGQVPEGAGLIRQYFEFVLLQIIRKLKIPVPIDLAVSDHNKMVSSCLDAIVAAVRLNDRAGQVALDANQIADLTKRYAPALISNRISHYGTAGAAMFSPPVLLGVLADIDALRDCFKHQDATTGNWIFYKSITQR</sequence>
<organism evidence="5 7">
    <name type="scientific">Rathayibacter rathayi</name>
    <name type="common">Corynebacterium rathayi</name>
    <dbReference type="NCBI Taxonomy" id="33887"/>
    <lineage>
        <taxon>Bacteria</taxon>
        <taxon>Bacillati</taxon>
        <taxon>Actinomycetota</taxon>
        <taxon>Actinomycetes</taxon>
        <taxon>Micrococcales</taxon>
        <taxon>Microbacteriaceae</taxon>
        <taxon>Rathayibacter</taxon>
    </lineage>
</organism>
<keyword evidence="8" id="KW-1185">Reference proteome</keyword>
<feature type="domain" description="Rad50/SbcC-type AAA" evidence="4">
    <location>
        <begin position="11"/>
        <end position="105"/>
    </location>
</feature>
<accession>A0ABD6W8A8</accession>
<dbReference type="CDD" id="cd00267">
    <property type="entry name" value="ABC_ATPase"/>
    <property type="match status" value="1"/>
</dbReference>
<dbReference type="SUPFAM" id="SSF52540">
    <property type="entry name" value="P-loop containing nucleoside triphosphate hydrolases"/>
    <property type="match status" value="1"/>
</dbReference>
<comment type="subunit">
    <text evidence="2">Heterodimer of SbcC and SbcD.</text>
</comment>